<keyword evidence="3" id="KW-0547">Nucleotide-binding</keyword>
<dbReference type="Gene3D" id="3.40.50.12780">
    <property type="entry name" value="N-terminal domain of ligase-like"/>
    <property type="match status" value="1"/>
</dbReference>
<gene>
    <name evidence="7" type="ORF">F7O44_20035</name>
</gene>
<dbReference type="InterPro" id="IPR045851">
    <property type="entry name" value="AMP-bd_C_sf"/>
</dbReference>
<feature type="domain" description="AMP-binding enzyme C-terminal" evidence="6">
    <location>
        <begin position="451"/>
        <end position="529"/>
    </location>
</feature>
<dbReference type="Pfam" id="PF00501">
    <property type="entry name" value="AMP-binding"/>
    <property type="match status" value="1"/>
</dbReference>
<evidence type="ECO:0000313" key="7">
    <source>
        <dbReference type="EMBL" id="NDL59364.1"/>
    </source>
</evidence>
<dbReference type="EMBL" id="WLZY01000007">
    <property type="protein sequence ID" value="NDL59364.1"/>
    <property type="molecule type" value="Genomic_DNA"/>
</dbReference>
<dbReference type="Proteomes" id="UP000460435">
    <property type="component" value="Unassembled WGS sequence"/>
</dbReference>
<dbReference type="GO" id="GO:0016878">
    <property type="term" value="F:acid-thiol ligase activity"/>
    <property type="evidence" value="ECO:0007669"/>
    <property type="project" value="UniProtKB-ARBA"/>
</dbReference>
<keyword evidence="2" id="KW-0436">Ligase</keyword>
<evidence type="ECO:0000256" key="1">
    <source>
        <dbReference type="ARBA" id="ARBA00006432"/>
    </source>
</evidence>
<comment type="similarity">
    <text evidence="1">Belongs to the ATP-dependent AMP-binding enzyme family.</text>
</comment>
<evidence type="ECO:0000313" key="8">
    <source>
        <dbReference type="Proteomes" id="UP000460435"/>
    </source>
</evidence>
<dbReference type="PANTHER" id="PTHR43352">
    <property type="entry name" value="ACETYL-COA SYNTHETASE"/>
    <property type="match status" value="1"/>
</dbReference>
<dbReference type="SUPFAM" id="SSF56801">
    <property type="entry name" value="Acetyl-CoA synthetase-like"/>
    <property type="match status" value="1"/>
</dbReference>
<organism evidence="7 8">
    <name type="scientific">Phytoactinopolyspora mesophila</name>
    <dbReference type="NCBI Taxonomy" id="2650750"/>
    <lineage>
        <taxon>Bacteria</taxon>
        <taxon>Bacillati</taxon>
        <taxon>Actinomycetota</taxon>
        <taxon>Actinomycetes</taxon>
        <taxon>Jiangellales</taxon>
        <taxon>Jiangellaceae</taxon>
        <taxon>Phytoactinopolyspora</taxon>
    </lineage>
</organism>
<feature type="domain" description="AMP-dependent synthetase/ligase" evidence="5">
    <location>
        <begin position="49"/>
        <end position="397"/>
    </location>
</feature>
<keyword evidence="4" id="KW-0067">ATP-binding</keyword>
<name>A0A7K3M7X4_9ACTN</name>
<evidence type="ECO:0000256" key="2">
    <source>
        <dbReference type="ARBA" id="ARBA00022598"/>
    </source>
</evidence>
<accession>A0A7K3M7X4</accession>
<keyword evidence="8" id="KW-1185">Reference proteome</keyword>
<reference evidence="7 8" key="1">
    <citation type="submission" date="2019-11" db="EMBL/GenBank/DDBJ databases">
        <authorList>
            <person name="Li X.-J."/>
            <person name="Feng X.-M."/>
        </authorList>
    </citation>
    <scope>NUCLEOTIDE SEQUENCE [LARGE SCALE GENOMIC DNA]</scope>
    <source>
        <strain evidence="7 8">XMNu-373</strain>
    </source>
</reference>
<dbReference type="Gene3D" id="3.30.300.30">
    <property type="match status" value="1"/>
</dbReference>
<dbReference type="GO" id="GO:0044550">
    <property type="term" value="P:secondary metabolite biosynthetic process"/>
    <property type="evidence" value="ECO:0007669"/>
    <property type="project" value="TreeGrafter"/>
</dbReference>
<dbReference type="Pfam" id="PF13193">
    <property type="entry name" value="AMP-binding_C"/>
    <property type="match status" value="1"/>
</dbReference>
<dbReference type="PROSITE" id="PS00455">
    <property type="entry name" value="AMP_BINDING"/>
    <property type="match status" value="1"/>
</dbReference>
<dbReference type="InterPro" id="IPR020845">
    <property type="entry name" value="AMP-binding_CS"/>
</dbReference>
<dbReference type="FunFam" id="3.30.300.30:FF:000005">
    <property type="entry name" value="Acyl-coenzyme A synthetase ACSM5, mitochondrial"/>
    <property type="match status" value="1"/>
</dbReference>
<evidence type="ECO:0000259" key="5">
    <source>
        <dbReference type="Pfam" id="PF00501"/>
    </source>
</evidence>
<dbReference type="AlphaFoldDB" id="A0A7K3M7X4"/>
<evidence type="ECO:0000259" key="6">
    <source>
        <dbReference type="Pfam" id="PF13193"/>
    </source>
</evidence>
<protein>
    <submittedName>
        <fullName evidence="7">AMP-binding protein</fullName>
    </submittedName>
</protein>
<dbReference type="GO" id="GO:0005524">
    <property type="term" value="F:ATP binding"/>
    <property type="evidence" value="ECO:0007669"/>
    <property type="project" value="UniProtKB-KW"/>
</dbReference>
<comment type="caution">
    <text evidence="7">The sequence shown here is derived from an EMBL/GenBank/DDBJ whole genome shotgun (WGS) entry which is preliminary data.</text>
</comment>
<dbReference type="InterPro" id="IPR025110">
    <property type="entry name" value="AMP-bd_C"/>
</dbReference>
<evidence type="ECO:0000256" key="4">
    <source>
        <dbReference type="ARBA" id="ARBA00022840"/>
    </source>
</evidence>
<sequence length="555" mass="59965">MQLSRSAHVDTFCRDRLPPEHTWPQMLFDLPDVRYPDRLNCASELLDTTIEHYGADRTCLRTATETWTYGQLRDHANQIANVLTTQFGLVPGNRVLLRAPNNPWLVATWLGVLKAGGVVVLTMPLLRPAELITTIEMTRPDVAISDHRFLTDLQTARESAAPDLPVVPYGSSAGDDLLTLARGASTDFDDVPTAADDVALLAPTSGTTGKPKVTMHFHRDVLANADTFSRHIVKPTPDDVFTTTAPFAFTFGLGAALVFPLHAGASTLLVEKATPGELADAVAEHGVTVLFTAPTAYKAMIAGGKAGQLRGLRRAVSAGEHLPEASWQAFHDATGVRIIDGIGATEMLHIFIAAADDDIRPGSTGRPVPGYVATVLDESGAEAPPGVAGRLAVRGPTGCRYLADERQSVYVQHGWNVTGDTYLRDADGYFWYQARSDDMIVSSGYNIAGPEVEQALLTHPDVAECAVIGVPDEDRGQLVKAVVVLNEQAPHDDDTVRKLQNHVKSQIAPYKYPRSVEFRDSLPKTQTGKLQRYRLRQEATAAAGRQTPAATTPSA</sequence>
<dbReference type="GO" id="GO:0016405">
    <property type="term" value="F:CoA-ligase activity"/>
    <property type="evidence" value="ECO:0007669"/>
    <property type="project" value="UniProtKB-ARBA"/>
</dbReference>
<dbReference type="RefSeq" id="WP_162452059.1">
    <property type="nucleotide sequence ID" value="NZ_WLZY01000007.1"/>
</dbReference>
<dbReference type="InterPro" id="IPR000873">
    <property type="entry name" value="AMP-dep_synth/lig_dom"/>
</dbReference>
<dbReference type="InterPro" id="IPR042099">
    <property type="entry name" value="ANL_N_sf"/>
</dbReference>
<proteinExistence type="inferred from homology"/>
<evidence type="ECO:0000256" key="3">
    <source>
        <dbReference type="ARBA" id="ARBA00022741"/>
    </source>
</evidence>
<dbReference type="PANTHER" id="PTHR43352:SF1">
    <property type="entry name" value="ANTHRANILATE--COA LIGASE"/>
    <property type="match status" value="1"/>
</dbReference>